<dbReference type="Proteomes" id="UP001159427">
    <property type="component" value="Unassembled WGS sequence"/>
</dbReference>
<dbReference type="SUPFAM" id="SSF56349">
    <property type="entry name" value="DNA breaking-rejoining enzymes"/>
    <property type="match status" value="1"/>
</dbReference>
<evidence type="ECO:0000313" key="2">
    <source>
        <dbReference type="EMBL" id="CAH3026475.1"/>
    </source>
</evidence>
<protein>
    <submittedName>
        <fullName evidence="2">Uncharacterized protein</fullName>
    </submittedName>
</protein>
<evidence type="ECO:0000313" key="3">
    <source>
        <dbReference type="Proteomes" id="UP001159427"/>
    </source>
</evidence>
<proteinExistence type="predicted"/>
<dbReference type="EMBL" id="CALNXI010000405">
    <property type="protein sequence ID" value="CAH3026475.1"/>
    <property type="molecule type" value="Genomic_DNA"/>
</dbReference>
<reference evidence="2 3" key="1">
    <citation type="submission" date="2022-05" db="EMBL/GenBank/DDBJ databases">
        <authorList>
            <consortium name="Genoscope - CEA"/>
            <person name="William W."/>
        </authorList>
    </citation>
    <scope>NUCLEOTIDE SEQUENCE [LARGE SCALE GENOMIC DNA]</scope>
</reference>
<dbReference type="InterPro" id="IPR013762">
    <property type="entry name" value="Integrase-like_cat_sf"/>
</dbReference>
<feature type="non-terminal residue" evidence="2">
    <location>
        <position position="118"/>
    </location>
</feature>
<keyword evidence="3" id="KW-1185">Reference proteome</keyword>
<accession>A0ABN8MA26</accession>
<keyword evidence="1" id="KW-0233">DNA recombination</keyword>
<comment type="caution">
    <text evidence="2">The sequence shown here is derived from an EMBL/GenBank/DDBJ whole genome shotgun (WGS) entry which is preliminary data.</text>
</comment>
<gene>
    <name evidence="2" type="ORF">PEVE_00029097</name>
</gene>
<evidence type="ECO:0000256" key="1">
    <source>
        <dbReference type="ARBA" id="ARBA00023172"/>
    </source>
</evidence>
<name>A0ABN8MA26_9CNID</name>
<dbReference type="InterPro" id="IPR011010">
    <property type="entry name" value="DNA_brk_join_enz"/>
</dbReference>
<sequence>MDVARRIGINLTISYLFCPTTADNGMRDEPLSTTTAEARLKLYLWEMKANEGKTLHGFRSGCAITLVLTGTDLSEIIEYVSWAQRHTALYYLQLAKVLNPGGALARLAETSVDEVATL</sequence>
<dbReference type="Gene3D" id="1.10.443.10">
    <property type="entry name" value="Intergrase catalytic core"/>
    <property type="match status" value="1"/>
</dbReference>
<organism evidence="2 3">
    <name type="scientific">Porites evermanni</name>
    <dbReference type="NCBI Taxonomy" id="104178"/>
    <lineage>
        <taxon>Eukaryota</taxon>
        <taxon>Metazoa</taxon>
        <taxon>Cnidaria</taxon>
        <taxon>Anthozoa</taxon>
        <taxon>Hexacorallia</taxon>
        <taxon>Scleractinia</taxon>
        <taxon>Fungiina</taxon>
        <taxon>Poritidae</taxon>
        <taxon>Porites</taxon>
    </lineage>
</organism>